<dbReference type="GO" id="GO:0015031">
    <property type="term" value="P:protein transport"/>
    <property type="evidence" value="ECO:0007669"/>
    <property type="project" value="UniProtKB-KW"/>
</dbReference>
<feature type="transmembrane region" description="Helical" evidence="8">
    <location>
        <begin position="142"/>
        <end position="160"/>
    </location>
</feature>
<name>R4XD47_TAPDE</name>
<dbReference type="VEuPathDB" id="FungiDB:TAPDE_000971"/>
<keyword evidence="4 8" id="KW-0653">Protein transport</keyword>
<feature type="transmembrane region" description="Helical" evidence="8">
    <location>
        <begin position="78"/>
        <end position="103"/>
    </location>
</feature>
<dbReference type="Proteomes" id="UP000013776">
    <property type="component" value="Unassembled WGS sequence"/>
</dbReference>
<keyword evidence="8" id="KW-0333">Golgi apparatus</keyword>
<dbReference type="EMBL" id="CAHR02000031">
    <property type="protein sequence ID" value="CCG81245.1"/>
    <property type="molecule type" value="Genomic_DNA"/>
</dbReference>
<gene>
    <name evidence="9" type="ORF">TAPDE_000971</name>
</gene>
<dbReference type="eggNOG" id="KOG2887">
    <property type="taxonomic scope" value="Eukaryota"/>
</dbReference>
<dbReference type="PANTHER" id="PTHR23137:SF36">
    <property type="entry name" value="VESICLE TRANSPORT PROTEIN SFT2C"/>
    <property type="match status" value="1"/>
</dbReference>
<evidence type="ECO:0000256" key="6">
    <source>
        <dbReference type="ARBA" id="ARBA00023136"/>
    </source>
</evidence>
<keyword evidence="2 8" id="KW-0813">Transport</keyword>
<feature type="transmembrane region" description="Helical" evidence="8">
    <location>
        <begin position="166"/>
        <end position="187"/>
    </location>
</feature>
<evidence type="ECO:0000256" key="1">
    <source>
        <dbReference type="ARBA" id="ARBA00004141"/>
    </source>
</evidence>
<dbReference type="OrthoDB" id="660759at2759"/>
<dbReference type="AlphaFoldDB" id="R4XD47"/>
<dbReference type="InterPro" id="IPR007305">
    <property type="entry name" value="Vesicle_transpt_Got1/SFT2"/>
</dbReference>
<keyword evidence="3 8" id="KW-0812">Transmembrane</keyword>
<feature type="transmembrane region" description="Helical" evidence="8">
    <location>
        <begin position="109"/>
        <end position="130"/>
    </location>
</feature>
<evidence type="ECO:0000313" key="10">
    <source>
        <dbReference type="Proteomes" id="UP000013776"/>
    </source>
</evidence>
<proteinExistence type="inferred from homology"/>
<comment type="function">
    <text evidence="8">Nonessential protein required for the fusion of transport vesicles derived from the endocytic pathway with the Golgi complex.</text>
</comment>
<accession>R4XD47</accession>
<keyword evidence="10" id="KW-1185">Reference proteome</keyword>
<dbReference type="STRING" id="1097556.R4XD47"/>
<evidence type="ECO:0000256" key="2">
    <source>
        <dbReference type="ARBA" id="ARBA00022448"/>
    </source>
</evidence>
<sequence>MSVESGFRSQLSSFGWSRAEPPPVSTSQGSFFDRLNPFNANGYVRLPTTSGDLPPQMPAQSRGEEEALFNLSRWDRMIVFAMLVVGSAACFFIAFFFLPILALRPRKFVTLWTVGSLLFISSFAALQGPLSYAKHLLSGPRLPFTAAYFGSMACTLYFSLGLNNTILTILSAAVQMVALLWYLLSYFPMGSSGMKFAGNFLLGRVQSYFS</sequence>
<dbReference type="Pfam" id="PF04178">
    <property type="entry name" value="Got1"/>
    <property type="match status" value="1"/>
</dbReference>
<protein>
    <recommendedName>
        <fullName evidence="8">Protein transport protein SFT2</fullName>
    </recommendedName>
</protein>
<evidence type="ECO:0000256" key="8">
    <source>
        <dbReference type="RuleBase" id="RU363111"/>
    </source>
</evidence>
<comment type="similarity">
    <text evidence="7 8">Belongs to the SFT2 family.</text>
</comment>
<comment type="subcellular location">
    <subcellularLocation>
        <location evidence="8">Golgi apparatus membrane</location>
        <topology evidence="8">Multi-pass membrane protein</topology>
    </subcellularLocation>
    <subcellularLocation>
        <location evidence="1">Membrane</location>
        <topology evidence="1">Multi-pass membrane protein</topology>
    </subcellularLocation>
</comment>
<evidence type="ECO:0000313" key="9">
    <source>
        <dbReference type="EMBL" id="CCG81245.1"/>
    </source>
</evidence>
<keyword evidence="6 8" id="KW-0472">Membrane</keyword>
<reference evidence="9 10" key="1">
    <citation type="journal article" date="2013" name="MBio">
        <title>Genome sequencing of the plant pathogen Taphrina deformans, the causal agent of peach leaf curl.</title>
        <authorList>
            <person name="Cisse O.H."/>
            <person name="Almeida J.M.G.C.F."/>
            <person name="Fonseca A."/>
            <person name="Kumar A.A."/>
            <person name="Salojaervi J."/>
            <person name="Overmyer K."/>
            <person name="Hauser P.M."/>
            <person name="Pagni M."/>
        </authorList>
    </citation>
    <scope>NUCLEOTIDE SEQUENCE [LARGE SCALE GENOMIC DNA]</scope>
    <source>
        <strain evidence="10">PYCC 5710 / ATCC 11124 / CBS 356.35 / IMI 108563 / JCM 9778 / NBRC 8474</strain>
    </source>
</reference>
<dbReference type="InterPro" id="IPR011691">
    <property type="entry name" value="Vesicle_transpt_SFT2"/>
</dbReference>
<comment type="caution">
    <text evidence="9">The sequence shown here is derived from an EMBL/GenBank/DDBJ whole genome shotgun (WGS) entry which is preliminary data.</text>
</comment>
<organism evidence="9 10">
    <name type="scientific">Taphrina deformans (strain PYCC 5710 / ATCC 11124 / CBS 356.35 / IMI 108563 / JCM 9778 / NBRC 8474)</name>
    <name type="common">Peach leaf curl fungus</name>
    <name type="synonym">Lalaria deformans</name>
    <dbReference type="NCBI Taxonomy" id="1097556"/>
    <lineage>
        <taxon>Eukaryota</taxon>
        <taxon>Fungi</taxon>
        <taxon>Dikarya</taxon>
        <taxon>Ascomycota</taxon>
        <taxon>Taphrinomycotina</taxon>
        <taxon>Taphrinomycetes</taxon>
        <taxon>Taphrinales</taxon>
        <taxon>Taphrinaceae</taxon>
        <taxon>Taphrina</taxon>
    </lineage>
</organism>
<evidence type="ECO:0000256" key="3">
    <source>
        <dbReference type="ARBA" id="ARBA00022692"/>
    </source>
</evidence>
<keyword evidence="5 8" id="KW-1133">Transmembrane helix</keyword>
<evidence type="ECO:0000256" key="4">
    <source>
        <dbReference type="ARBA" id="ARBA00022927"/>
    </source>
</evidence>
<dbReference type="GO" id="GO:0000139">
    <property type="term" value="C:Golgi membrane"/>
    <property type="evidence" value="ECO:0007669"/>
    <property type="project" value="UniProtKB-SubCell"/>
</dbReference>
<evidence type="ECO:0000256" key="7">
    <source>
        <dbReference type="ARBA" id="ARBA00025800"/>
    </source>
</evidence>
<dbReference type="PANTHER" id="PTHR23137">
    <property type="entry name" value="VESICLE TRANSPORT PROTEIN-RELATED"/>
    <property type="match status" value="1"/>
</dbReference>
<evidence type="ECO:0000256" key="5">
    <source>
        <dbReference type="ARBA" id="ARBA00022989"/>
    </source>
</evidence>
<dbReference type="GO" id="GO:0016192">
    <property type="term" value="P:vesicle-mediated transport"/>
    <property type="evidence" value="ECO:0007669"/>
    <property type="project" value="InterPro"/>
</dbReference>